<dbReference type="CDD" id="cd04301">
    <property type="entry name" value="NAT_SF"/>
    <property type="match status" value="1"/>
</dbReference>
<dbReference type="GO" id="GO:0016747">
    <property type="term" value="F:acyltransferase activity, transferring groups other than amino-acyl groups"/>
    <property type="evidence" value="ECO:0007669"/>
    <property type="project" value="InterPro"/>
</dbReference>
<dbReference type="Gene3D" id="3.40.630.30">
    <property type="match status" value="1"/>
</dbReference>
<comment type="caution">
    <text evidence="4">The sequence shown here is derived from an EMBL/GenBank/DDBJ whole genome shotgun (WGS) entry which is preliminary data.</text>
</comment>
<name>A0A5S4G5R4_9ACTN</name>
<keyword evidence="2" id="KW-0012">Acyltransferase</keyword>
<evidence type="ECO:0000313" key="5">
    <source>
        <dbReference type="Proteomes" id="UP000305238"/>
    </source>
</evidence>
<gene>
    <name evidence="4" type="ORF">ETD96_37670</name>
</gene>
<dbReference type="OrthoDB" id="3173333at2"/>
<dbReference type="InterPro" id="IPR000182">
    <property type="entry name" value="GNAT_dom"/>
</dbReference>
<dbReference type="EMBL" id="VCKZ01000437">
    <property type="protein sequence ID" value="TMR28353.1"/>
    <property type="molecule type" value="Genomic_DNA"/>
</dbReference>
<dbReference type="SUPFAM" id="SSF55729">
    <property type="entry name" value="Acyl-CoA N-acyltransferases (Nat)"/>
    <property type="match status" value="1"/>
</dbReference>
<dbReference type="PANTHER" id="PTHR43072:SF23">
    <property type="entry name" value="UPF0039 PROTEIN C11D3.02C"/>
    <property type="match status" value="1"/>
</dbReference>
<accession>A0A5S4G5R4</accession>
<dbReference type="InterPro" id="IPR016181">
    <property type="entry name" value="Acyl_CoA_acyltransferase"/>
</dbReference>
<dbReference type="Proteomes" id="UP000305238">
    <property type="component" value="Unassembled WGS sequence"/>
</dbReference>
<sequence length="161" mass="17677">MRHQDADQVLAIYQQGLDTGHASFETTAPTWQAFDTARLSQYRYVATDTAANPANTVLGWIAATPVSDRCCYAGVVEHSVYICPHARGRGIGAALLTTFIAATEANGIWTIQTGIFPENTPSLRLHAKAGFRTVGTRQRLGRLHGQWRDVVLLERRSPTVL</sequence>
<evidence type="ECO:0000256" key="2">
    <source>
        <dbReference type="ARBA" id="ARBA00023315"/>
    </source>
</evidence>
<dbReference type="PROSITE" id="PS51186">
    <property type="entry name" value="GNAT"/>
    <property type="match status" value="1"/>
</dbReference>
<evidence type="ECO:0000313" key="4">
    <source>
        <dbReference type="EMBL" id="TMR28353.1"/>
    </source>
</evidence>
<dbReference type="AlphaFoldDB" id="A0A5S4G5R4"/>
<keyword evidence="5" id="KW-1185">Reference proteome</keyword>
<feature type="domain" description="N-acetyltransferase" evidence="3">
    <location>
        <begin position="1"/>
        <end position="154"/>
    </location>
</feature>
<organism evidence="4 5">
    <name type="scientific">Actinomadura geliboluensis</name>
    <dbReference type="NCBI Taxonomy" id="882440"/>
    <lineage>
        <taxon>Bacteria</taxon>
        <taxon>Bacillati</taxon>
        <taxon>Actinomycetota</taxon>
        <taxon>Actinomycetes</taxon>
        <taxon>Streptosporangiales</taxon>
        <taxon>Thermomonosporaceae</taxon>
        <taxon>Actinomadura</taxon>
    </lineage>
</organism>
<proteinExistence type="predicted"/>
<evidence type="ECO:0000256" key="1">
    <source>
        <dbReference type="ARBA" id="ARBA00022679"/>
    </source>
</evidence>
<reference evidence="4 5" key="1">
    <citation type="submission" date="2019-05" db="EMBL/GenBank/DDBJ databases">
        <title>Draft genome sequence of Actinomadura geliboluensis A8036.</title>
        <authorList>
            <person name="Saricaoglu S."/>
            <person name="Isik K."/>
        </authorList>
    </citation>
    <scope>NUCLEOTIDE SEQUENCE [LARGE SCALE GENOMIC DNA]</scope>
    <source>
        <strain evidence="4 5">A8036</strain>
    </source>
</reference>
<dbReference type="Pfam" id="PF00583">
    <property type="entry name" value="Acetyltransf_1"/>
    <property type="match status" value="1"/>
</dbReference>
<evidence type="ECO:0000259" key="3">
    <source>
        <dbReference type="PROSITE" id="PS51186"/>
    </source>
</evidence>
<keyword evidence="1 4" id="KW-0808">Transferase</keyword>
<dbReference type="PANTHER" id="PTHR43072">
    <property type="entry name" value="N-ACETYLTRANSFERASE"/>
    <property type="match status" value="1"/>
</dbReference>
<protein>
    <submittedName>
        <fullName evidence="4">N-acetyltransferase family protein</fullName>
    </submittedName>
</protein>